<dbReference type="PANTHER" id="PTHR43751">
    <property type="entry name" value="SULFATASE"/>
    <property type="match status" value="1"/>
</dbReference>
<protein>
    <submittedName>
        <fullName evidence="2">Choline-sulfatase</fullName>
        <ecNumber evidence="2">3.1.6.6</ecNumber>
    </submittedName>
</protein>
<dbReference type="EMBL" id="CADCTC010000115">
    <property type="protein sequence ID" value="CAA9245918.1"/>
    <property type="molecule type" value="Genomic_DNA"/>
</dbReference>
<keyword evidence="2" id="KW-0378">Hydrolase</keyword>
<accession>A0A6J4IAJ2</accession>
<name>A0A6J4IAJ2_9CHLR</name>
<proteinExistence type="predicted"/>
<dbReference type="SUPFAM" id="SSF53649">
    <property type="entry name" value="Alkaline phosphatase-like"/>
    <property type="match status" value="1"/>
</dbReference>
<dbReference type="Pfam" id="PF00884">
    <property type="entry name" value="Sulfatase"/>
    <property type="match status" value="1"/>
</dbReference>
<sequence length="487" mass="53871">MGMGYRGAMQVILVSSDTLRADHLGCHGYFRPTSPRIDRFAAEGVDFVDHVSQAPYTLPSFTNLITGQFGTTHKVLANPSGQNQNFPVGVDDYTPMLADLFRASGPTIEMAHGRYVSGGTLTASFDNLVNFPNHPRWFVRGYEFHVNVTPGNQRMVGAEVLHRRLFPWLEQHAREDFFLFIHYWDVHGPYLAPAPHGEQYPHQKVGDSIPVYSAPGGQDYIRGWGPVSEVTPEARAKIDAYDGGINYFDHVFGQLLDHLDALGIGKQAVVALTADHGESMAEHRVPFAHDELYQATINTPLIIRAPAGSGPGGGLPAGRTVTALSQAVDIAPTMLDLAGLTEAAASPHFQGKSLVSLARGEVEQLHERSYSEWTRYLASRCIRTPRHKLIYKFTGGLALARRTPRRVAWHELYDLQADPDETRDLAAEQPNLVRQLDAELQEWVRSQLQPGEEDPLLRPEMACWEPGPRAGTGGALALLPPERNPWI</sequence>
<dbReference type="Gene3D" id="3.40.720.10">
    <property type="entry name" value="Alkaline Phosphatase, subunit A"/>
    <property type="match status" value="1"/>
</dbReference>
<organism evidence="2">
    <name type="scientific">uncultured Chloroflexota bacterium</name>
    <dbReference type="NCBI Taxonomy" id="166587"/>
    <lineage>
        <taxon>Bacteria</taxon>
        <taxon>Bacillati</taxon>
        <taxon>Chloroflexota</taxon>
        <taxon>environmental samples</taxon>
    </lineage>
</organism>
<evidence type="ECO:0000313" key="2">
    <source>
        <dbReference type="EMBL" id="CAA9245918.1"/>
    </source>
</evidence>
<dbReference type="InterPro" id="IPR017850">
    <property type="entry name" value="Alkaline_phosphatase_core_sf"/>
</dbReference>
<dbReference type="InterPro" id="IPR000917">
    <property type="entry name" value="Sulfatase_N"/>
</dbReference>
<dbReference type="EC" id="3.1.6.6" evidence="2"/>
<dbReference type="GO" id="GO:0047753">
    <property type="term" value="F:choline-sulfatase activity"/>
    <property type="evidence" value="ECO:0007669"/>
    <property type="project" value="UniProtKB-EC"/>
</dbReference>
<dbReference type="CDD" id="cd16148">
    <property type="entry name" value="sulfatase_like"/>
    <property type="match status" value="1"/>
</dbReference>
<evidence type="ECO:0000259" key="1">
    <source>
        <dbReference type="Pfam" id="PF00884"/>
    </source>
</evidence>
<reference evidence="2" key="1">
    <citation type="submission" date="2020-02" db="EMBL/GenBank/DDBJ databases">
        <authorList>
            <person name="Meier V. D."/>
        </authorList>
    </citation>
    <scope>NUCLEOTIDE SEQUENCE</scope>
    <source>
        <strain evidence="2">AVDCRST_MAG77</strain>
    </source>
</reference>
<dbReference type="PANTHER" id="PTHR43751:SF1">
    <property type="entry name" value="SULFATASE ATSG-RELATED"/>
    <property type="match status" value="1"/>
</dbReference>
<dbReference type="AlphaFoldDB" id="A0A6J4IAJ2"/>
<dbReference type="InterPro" id="IPR052701">
    <property type="entry name" value="GAG_Ulvan_Degrading_Sulfatases"/>
</dbReference>
<gene>
    <name evidence="2" type="ORF">AVDCRST_MAG77-1892</name>
</gene>
<feature type="domain" description="Sulfatase N-terminal" evidence="1">
    <location>
        <begin position="11"/>
        <end position="339"/>
    </location>
</feature>